<sequence>MVSNFGALRFISNFDSGNFHKIELLDKCRTGAGHES</sequence>
<comment type="caution">
    <text evidence="1">The sequence shown here is derived from an EMBL/GenBank/DDBJ whole genome shotgun (WGS) entry which is preliminary data.</text>
</comment>
<evidence type="ECO:0000313" key="2">
    <source>
        <dbReference type="Proteomes" id="UP000708208"/>
    </source>
</evidence>
<dbReference type="EMBL" id="CAJVCH010124075">
    <property type="protein sequence ID" value="CAG7725585.1"/>
    <property type="molecule type" value="Genomic_DNA"/>
</dbReference>
<name>A0A8J2P5W1_9HEXA</name>
<organism evidence="1 2">
    <name type="scientific">Allacma fusca</name>
    <dbReference type="NCBI Taxonomy" id="39272"/>
    <lineage>
        <taxon>Eukaryota</taxon>
        <taxon>Metazoa</taxon>
        <taxon>Ecdysozoa</taxon>
        <taxon>Arthropoda</taxon>
        <taxon>Hexapoda</taxon>
        <taxon>Collembola</taxon>
        <taxon>Symphypleona</taxon>
        <taxon>Sminthuridae</taxon>
        <taxon>Allacma</taxon>
    </lineage>
</organism>
<accession>A0A8J2P5W1</accession>
<dbReference type="Proteomes" id="UP000708208">
    <property type="component" value="Unassembled WGS sequence"/>
</dbReference>
<dbReference type="AlphaFoldDB" id="A0A8J2P5W1"/>
<feature type="non-terminal residue" evidence="1">
    <location>
        <position position="36"/>
    </location>
</feature>
<gene>
    <name evidence="1" type="ORF">AFUS01_LOCUS14536</name>
</gene>
<keyword evidence="2" id="KW-1185">Reference proteome</keyword>
<protein>
    <submittedName>
        <fullName evidence="1">Uncharacterized protein</fullName>
    </submittedName>
</protein>
<reference evidence="1" key="1">
    <citation type="submission" date="2021-06" db="EMBL/GenBank/DDBJ databases">
        <authorList>
            <person name="Hodson N. C."/>
            <person name="Mongue J. A."/>
            <person name="Jaron S. K."/>
        </authorList>
    </citation>
    <scope>NUCLEOTIDE SEQUENCE</scope>
</reference>
<proteinExistence type="predicted"/>
<evidence type="ECO:0000313" key="1">
    <source>
        <dbReference type="EMBL" id="CAG7725585.1"/>
    </source>
</evidence>